<proteinExistence type="predicted"/>
<keyword evidence="4" id="KW-1185">Reference proteome</keyword>
<gene>
    <name evidence="3" type="ORF">MSPICULIGERA_LOCUS4883</name>
</gene>
<keyword evidence="1" id="KW-0175">Coiled coil</keyword>
<feature type="compositionally biased region" description="Polar residues" evidence="2">
    <location>
        <begin position="39"/>
        <end position="60"/>
    </location>
</feature>
<evidence type="ECO:0000256" key="2">
    <source>
        <dbReference type="SAM" id="MobiDB-lite"/>
    </source>
</evidence>
<dbReference type="EMBL" id="CATQJA010001197">
    <property type="protein sequence ID" value="CAJ0566273.1"/>
    <property type="molecule type" value="Genomic_DNA"/>
</dbReference>
<feature type="region of interest" description="Disordered" evidence="2">
    <location>
        <begin position="21"/>
        <end position="60"/>
    </location>
</feature>
<feature type="coiled-coil region" evidence="1">
    <location>
        <begin position="68"/>
        <end position="201"/>
    </location>
</feature>
<organism evidence="3 4">
    <name type="scientific">Mesorhabditis spiculigera</name>
    <dbReference type="NCBI Taxonomy" id="96644"/>
    <lineage>
        <taxon>Eukaryota</taxon>
        <taxon>Metazoa</taxon>
        <taxon>Ecdysozoa</taxon>
        <taxon>Nematoda</taxon>
        <taxon>Chromadorea</taxon>
        <taxon>Rhabditida</taxon>
        <taxon>Rhabditina</taxon>
        <taxon>Rhabditomorpha</taxon>
        <taxon>Rhabditoidea</taxon>
        <taxon>Rhabditidae</taxon>
        <taxon>Mesorhabditinae</taxon>
        <taxon>Mesorhabditis</taxon>
    </lineage>
</organism>
<sequence>MRTRLVRQLWETNSVGQVDFTRRPATSPKLAGDDGTECEQGNHQPFFSPDSESSAKTGSAPCTTCANTKALEVELKLLTNENDELNTQIEGLRKGQGTMTKQRNAEKAEFEEKIKNLTEEKKKLELRLTEQAKHLENSLKYNQQKDVEIKNLHEELQREELKSNELHEAKTKIAAANLQQIKGLEGKNLRLTSEILELRESAVTYTRIRVKITNIPMDDTQEDVIKKWLDGGKHLIYWDESPDMFMRLLADDTQSCVAYLANEEAALELKNRFHGSDVDGKKLLFELEILKRKVEGERKKPAPVSSSQRSYVPREQQATTSQATSKNSTSTPTPPKSSTPDPKATNVLSIRGFGNEATDKEIIQLVDGSTQLFQKKDGKPRIEQYPGFHLVYMNTPKIAEKVFNRLQGRTYKWGKLQVSYHL</sequence>
<protein>
    <submittedName>
        <fullName evidence="3">Uncharacterized protein</fullName>
    </submittedName>
</protein>
<feature type="compositionally biased region" description="Polar residues" evidence="2">
    <location>
        <begin position="304"/>
        <end position="323"/>
    </location>
</feature>
<evidence type="ECO:0000313" key="4">
    <source>
        <dbReference type="Proteomes" id="UP001177023"/>
    </source>
</evidence>
<evidence type="ECO:0000256" key="1">
    <source>
        <dbReference type="SAM" id="Coils"/>
    </source>
</evidence>
<comment type="caution">
    <text evidence="3">The sequence shown here is derived from an EMBL/GenBank/DDBJ whole genome shotgun (WGS) entry which is preliminary data.</text>
</comment>
<evidence type="ECO:0000313" key="3">
    <source>
        <dbReference type="EMBL" id="CAJ0566273.1"/>
    </source>
</evidence>
<accession>A0AA36FTD4</accession>
<feature type="region of interest" description="Disordered" evidence="2">
    <location>
        <begin position="296"/>
        <end position="346"/>
    </location>
</feature>
<dbReference type="Proteomes" id="UP001177023">
    <property type="component" value="Unassembled WGS sequence"/>
</dbReference>
<reference evidence="3" key="1">
    <citation type="submission" date="2023-06" db="EMBL/GenBank/DDBJ databases">
        <authorList>
            <person name="Delattre M."/>
        </authorList>
    </citation>
    <scope>NUCLEOTIDE SEQUENCE</scope>
    <source>
        <strain evidence="3">AF72</strain>
    </source>
</reference>
<name>A0AA36FTD4_9BILA</name>
<feature type="non-terminal residue" evidence="3">
    <location>
        <position position="1"/>
    </location>
</feature>
<dbReference type="AlphaFoldDB" id="A0AA36FTD4"/>